<keyword evidence="3" id="KW-1185">Reference proteome</keyword>
<sequence length="189" mass="21184">MREDVERYVSNCLTCAANNPDIKKTKDLLGHQRVSGPWSKLQMEFIGPLPQTAQGNRYCLVVSDTFTNWVEAFPARNNTPSATASILVEHILSRWGVPKEIDSDQGQRFITEVTKGVCQALGIKQKLHITGHFQKPDSAAAPNQPLKTALRKLVNQRKNWDQKLPLETRSCWDTGGKEGSHRMKCSPVC</sequence>
<dbReference type="PANTHER" id="PTHR37984:SF12">
    <property type="entry name" value="RIBONUCLEASE H"/>
    <property type="match status" value="1"/>
</dbReference>
<dbReference type="GO" id="GO:0015074">
    <property type="term" value="P:DNA integration"/>
    <property type="evidence" value="ECO:0007669"/>
    <property type="project" value="InterPro"/>
</dbReference>
<dbReference type="Proteomes" id="UP000051836">
    <property type="component" value="Unassembled WGS sequence"/>
</dbReference>
<protein>
    <submittedName>
        <fullName evidence="2">Protein NYNRIN-like protein</fullName>
    </submittedName>
</protein>
<evidence type="ECO:0000259" key="1">
    <source>
        <dbReference type="PROSITE" id="PS50994"/>
    </source>
</evidence>
<dbReference type="InterPro" id="IPR001584">
    <property type="entry name" value="Integrase_cat-core"/>
</dbReference>
<dbReference type="OrthoDB" id="9906983at2759"/>
<reference evidence="2 3" key="1">
    <citation type="submission" date="2015-10" db="EMBL/GenBank/DDBJ databases">
        <authorList>
            <person name="Gilbert D.G."/>
        </authorList>
    </citation>
    <scope>NUCLEOTIDE SEQUENCE [LARGE SCALE GENOMIC DNA]</scope>
    <source>
        <strain evidence="2">FVVF132</strain>
    </source>
</reference>
<dbReference type="Pfam" id="PF00665">
    <property type="entry name" value="rve"/>
    <property type="match status" value="1"/>
</dbReference>
<accession>A0A0Q3MKQ8</accession>
<proteinExistence type="predicted"/>
<dbReference type="PROSITE" id="PS50994">
    <property type="entry name" value="INTEGRASE"/>
    <property type="match status" value="1"/>
</dbReference>
<dbReference type="SUPFAM" id="SSF53098">
    <property type="entry name" value="Ribonuclease H-like"/>
    <property type="match status" value="1"/>
</dbReference>
<dbReference type="EMBL" id="LMAW01001625">
    <property type="protein sequence ID" value="KQK83085.1"/>
    <property type="molecule type" value="Genomic_DNA"/>
</dbReference>
<name>A0A0Q3MKQ8_AMAAE</name>
<dbReference type="AlphaFoldDB" id="A0A0Q3MKQ8"/>
<evidence type="ECO:0000313" key="3">
    <source>
        <dbReference type="Proteomes" id="UP000051836"/>
    </source>
</evidence>
<comment type="caution">
    <text evidence="2">The sequence shown here is derived from an EMBL/GenBank/DDBJ whole genome shotgun (WGS) entry which is preliminary data.</text>
</comment>
<feature type="domain" description="Integrase catalytic" evidence="1">
    <location>
        <begin position="33"/>
        <end position="189"/>
    </location>
</feature>
<dbReference type="InterPro" id="IPR012337">
    <property type="entry name" value="RNaseH-like_sf"/>
</dbReference>
<dbReference type="PANTHER" id="PTHR37984">
    <property type="entry name" value="PROTEIN CBG26694"/>
    <property type="match status" value="1"/>
</dbReference>
<dbReference type="Gene3D" id="3.30.420.10">
    <property type="entry name" value="Ribonuclease H-like superfamily/Ribonuclease H"/>
    <property type="match status" value="1"/>
</dbReference>
<dbReference type="STRING" id="12930.A0A0Q3MKQ8"/>
<dbReference type="InterPro" id="IPR036397">
    <property type="entry name" value="RNaseH_sf"/>
</dbReference>
<dbReference type="GO" id="GO:0003676">
    <property type="term" value="F:nucleic acid binding"/>
    <property type="evidence" value="ECO:0007669"/>
    <property type="project" value="InterPro"/>
</dbReference>
<organism evidence="2 3">
    <name type="scientific">Amazona aestiva</name>
    <name type="common">Blue-fronted Amazon parrot</name>
    <dbReference type="NCBI Taxonomy" id="12930"/>
    <lineage>
        <taxon>Eukaryota</taxon>
        <taxon>Metazoa</taxon>
        <taxon>Chordata</taxon>
        <taxon>Craniata</taxon>
        <taxon>Vertebrata</taxon>
        <taxon>Euteleostomi</taxon>
        <taxon>Archelosauria</taxon>
        <taxon>Archosauria</taxon>
        <taxon>Dinosauria</taxon>
        <taxon>Saurischia</taxon>
        <taxon>Theropoda</taxon>
        <taxon>Coelurosauria</taxon>
        <taxon>Aves</taxon>
        <taxon>Neognathae</taxon>
        <taxon>Neoaves</taxon>
        <taxon>Telluraves</taxon>
        <taxon>Australaves</taxon>
        <taxon>Psittaciformes</taxon>
        <taxon>Psittacidae</taxon>
        <taxon>Amazona</taxon>
    </lineage>
</organism>
<dbReference type="InterPro" id="IPR050951">
    <property type="entry name" value="Retrovirus_Pol_polyprotein"/>
</dbReference>
<evidence type="ECO:0000313" key="2">
    <source>
        <dbReference type="EMBL" id="KQK83085.1"/>
    </source>
</evidence>
<gene>
    <name evidence="2" type="ORF">AAES_63739</name>
</gene>